<evidence type="ECO:0000313" key="2">
    <source>
        <dbReference type="EMBL" id="KFD56446.1"/>
    </source>
</evidence>
<evidence type="ECO:0000313" key="3">
    <source>
        <dbReference type="EMBL" id="KFD70973.1"/>
    </source>
</evidence>
<protein>
    <submittedName>
        <fullName evidence="3">Uncharacterized protein</fullName>
    </submittedName>
</protein>
<keyword evidence="4" id="KW-1185">Reference proteome</keyword>
<evidence type="ECO:0000256" key="1">
    <source>
        <dbReference type="SAM" id="MobiDB-lite"/>
    </source>
</evidence>
<accession>A0A085NNC7</accession>
<organism evidence="3">
    <name type="scientific">Trichuris suis</name>
    <name type="common">pig whipworm</name>
    <dbReference type="NCBI Taxonomy" id="68888"/>
    <lineage>
        <taxon>Eukaryota</taxon>
        <taxon>Metazoa</taxon>
        <taxon>Ecdysozoa</taxon>
        <taxon>Nematoda</taxon>
        <taxon>Enoplea</taxon>
        <taxon>Dorylaimia</taxon>
        <taxon>Trichinellida</taxon>
        <taxon>Trichuridae</taxon>
        <taxon>Trichuris</taxon>
    </lineage>
</organism>
<sequence>MRRPPFFSSMFYKFERKDAINQLIDITAAALLTLTSMDKGNYSIATHKLAVPLTWVTYEWVIDHELQQQRVAAPRETKASGQHPLPYVTNT</sequence>
<dbReference type="Proteomes" id="UP000030758">
    <property type="component" value="Unassembled WGS sequence"/>
</dbReference>
<reference evidence="3 4" key="1">
    <citation type="journal article" date="2014" name="Nat. Genet.">
        <title>Genome and transcriptome of the porcine whipworm Trichuris suis.</title>
        <authorList>
            <person name="Jex A.R."/>
            <person name="Nejsum P."/>
            <person name="Schwarz E.M."/>
            <person name="Hu L."/>
            <person name="Young N.D."/>
            <person name="Hall R.S."/>
            <person name="Korhonen P.K."/>
            <person name="Liao S."/>
            <person name="Thamsborg S."/>
            <person name="Xia J."/>
            <person name="Xu P."/>
            <person name="Wang S."/>
            <person name="Scheerlinck J.P."/>
            <person name="Hofmann A."/>
            <person name="Sternberg P.W."/>
            <person name="Wang J."/>
            <person name="Gasser R.B."/>
        </authorList>
    </citation>
    <scope>NUCLEOTIDE SEQUENCE [LARGE SCALE GENOMIC DNA]</scope>
    <source>
        <strain evidence="3">DCEP-RM93F</strain>
        <strain evidence="2">DCEP-RM93M</strain>
    </source>
</reference>
<dbReference type="AlphaFoldDB" id="A0A085NNC7"/>
<name>A0A085NNC7_9BILA</name>
<evidence type="ECO:0000313" key="4">
    <source>
        <dbReference type="Proteomes" id="UP000030764"/>
    </source>
</evidence>
<dbReference type="EMBL" id="KL363193">
    <property type="protein sequence ID" value="KFD56446.1"/>
    <property type="molecule type" value="Genomic_DNA"/>
</dbReference>
<dbReference type="Proteomes" id="UP000030764">
    <property type="component" value="Unassembled WGS sequence"/>
</dbReference>
<dbReference type="EMBL" id="KL367484">
    <property type="protein sequence ID" value="KFD70973.1"/>
    <property type="molecule type" value="Genomic_DNA"/>
</dbReference>
<gene>
    <name evidence="2" type="ORF">M513_02550</name>
    <name evidence="3" type="ORF">M514_02550</name>
</gene>
<proteinExistence type="predicted"/>
<feature type="region of interest" description="Disordered" evidence="1">
    <location>
        <begin position="72"/>
        <end position="91"/>
    </location>
</feature>